<keyword evidence="3" id="KW-1185">Reference proteome</keyword>
<feature type="transmembrane region" description="Helical" evidence="1">
    <location>
        <begin position="77"/>
        <end position="97"/>
    </location>
</feature>
<evidence type="ECO:0000313" key="3">
    <source>
        <dbReference type="Proteomes" id="UP001162131"/>
    </source>
</evidence>
<proteinExistence type="predicted"/>
<dbReference type="Proteomes" id="UP001162131">
    <property type="component" value="Unassembled WGS sequence"/>
</dbReference>
<reference evidence="2" key="1">
    <citation type="submission" date="2021-09" db="EMBL/GenBank/DDBJ databases">
        <authorList>
            <consortium name="AG Swart"/>
            <person name="Singh M."/>
            <person name="Singh A."/>
            <person name="Seah K."/>
            <person name="Emmerich C."/>
        </authorList>
    </citation>
    <scope>NUCLEOTIDE SEQUENCE</scope>
    <source>
        <strain evidence="2">ATCC30299</strain>
    </source>
</reference>
<name>A0AAU9J106_9CILI</name>
<keyword evidence="1" id="KW-0812">Transmembrane</keyword>
<keyword evidence="1" id="KW-1133">Transmembrane helix</keyword>
<gene>
    <name evidence="2" type="ORF">BSTOLATCC_MIC29681</name>
</gene>
<keyword evidence="1" id="KW-0472">Membrane</keyword>
<evidence type="ECO:0000313" key="2">
    <source>
        <dbReference type="EMBL" id="CAG9321772.1"/>
    </source>
</evidence>
<feature type="transmembrane region" description="Helical" evidence="1">
    <location>
        <begin position="54"/>
        <end position="71"/>
    </location>
</feature>
<dbReference type="EMBL" id="CAJZBQ010000029">
    <property type="protein sequence ID" value="CAG9321772.1"/>
    <property type="molecule type" value="Genomic_DNA"/>
</dbReference>
<sequence>MTKLRLLIKIKPTKKNEIISKDTSELSSKPSAKLALKQNQFEVEQYFQNNYKKLSIFFAIVICINNLLTLWHMLYLINALCILVTIFIASAICLHYFEVKTGIWILLPLLISIWFFSANIQLPKEIFGLFPAENILLTSFKEI</sequence>
<feature type="transmembrane region" description="Helical" evidence="1">
    <location>
        <begin position="104"/>
        <end position="122"/>
    </location>
</feature>
<evidence type="ECO:0000256" key="1">
    <source>
        <dbReference type="SAM" id="Phobius"/>
    </source>
</evidence>
<accession>A0AAU9J106</accession>
<organism evidence="2 3">
    <name type="scientific">Blepharisma stoltei</name>
    <dbReference type="NCBI Taxonomy" id="1481888"/>
    <lineage>
        <taxon>Eukaryota</taxon>
        <taxon>Sar</taxon>
        <taxon>Alveolata</taxon>
        <taxon>Ciliophora</taxon>
        <taxon>Postciliodesmatophora</taxon>
        <taxon>Heterotrichea</taxon>
        <taxon>Heterotrichida</taxon>
        <taxon>Blepharismidae</taxon>
        <taxon>Blepharisma</taxon>
    </lineage>
</organism>
<dbReference type="AlphaFoldDB" id="A0AAU9J106"/>
<comment type="caution">
    <text evidence="2">The sequence shown here is derived from an EMBL/GenBank/DDBJ whole genome shotgun (WGS) entry which is preliminary data.</text>
</comment>
<protein>
    <submittedName>
        <fullName evidence="2">Uncharacterized protein</fullName>
    </submittedName>
</protein>